<name>A0ABX1EW32_9PROT</name>
<evidence type="ECO:0000256" key="1">
    <source>
        <dbReference type="ARBA" id="ARBA00009013"/>
    </source>
</evidence>
<evidence type="ECO:0000256" key="2">
    <source>
        <dbReference type="RuleBase" id="RU003749"/>
    </source>
</evidence>
<sequence length="111" mass="11687">MDVTTEVHGEALIHRVSGRIDTGTAADAERKLTAEVRQGRRVAMDMTGVAYVSSAGLRVVLMAAKLAKANRGAISLFGLQATVREVFAMSGFDKVVTIRDDEASALAAVAP</sequence>
<reference evidence="4 5" key="1">
    <citation type="submission" date="2020-03" db="EMBL/GenBank/DDBJ databases">
        <title>Roseomonas selenitidurans sp. nov. isolated from soil.</title>
        <authorList>
            <person name="Liu H."/>
        </authorList>
    </citation>
    <scope>NUCLEOTIDE SEQUENCE [LARGE SCALE GENOMIC DNA]</scope>
    <source>
        <strain evidence="4 5">JCM 15073</strain>
    </source>
</reference>
<dbReference type="EMBL" id="JAAVTX010000001">
    <property type="protein sequence ID" value="NKE43714.1"/>
    <property type="molecule type" value="Genomic_DNA"/>
</dbReference>
<dbReference type="RefSeq" id="WP_168046946.1">
    <property type="nucleotide sequence ID" value="NZ_JAATJR010000001.1"/>
</dbReference>
<dbReference type="Proteomes" id="UP000765160">
    <property type="component" value="Unassembled WGS sequence"/>
</dbReference>
<dbReference type="CDD" id="cd07043">
    <property type="entry name" value="STAS_anti-anti-sigma_factors"/>
    <property type="match status" value="1"/>
</dbReference>
<dbReference type="PANTHER" id="PTHR33495">
    <property type="entry name" value="ANTI-SIGMA FACTOR ANTAGONIST TM_1081-RELATED-RELATED"/>
    <property type="match status" value="1"/>
</dbReference>
<evidence type="ECO:0000259" key="3">
    <source>
        <dbReference type="PROSITE" id="PS50801"/>
    </source>
</evidence>
<comment type="similarity">
    <text evidence="1 2">Belongs to the anti-sigma-factor antagonist family.</text>
</comment>
<dbReference type="PROSITE" id="PS50801">
    <property type="entry name" value="STAS"/>
    <property type="match status" value="1"/>
</dbReference>
<dbReference type="InterPro" id="IPR036513">
    <property type="entry name" value="STAS_dom_sf"/>
</dbReference>
<dbReference type="InterPro" id="IPR003658">
    <property type="entry name" value="Anti-sigma_ant"/>
</dbReference>
<feature type="domain" description="STAS" evidence="3">
    <location>
        <begin position="1"/>
        <end position="109"/>
    </location>
</feature>
<comment type="caution">
    <text evidence="4">The sequence shown here is derived from an EMBL/GenBank/DDBJ whole genome shotgun (WGS) entry which is preliminary data.</text>
</comment>
<accession>A0ABX1EW32</accession>
<protein>
    <recommendedName>
        <fullName evidence="2">Anti-sigma factor antagonist</fullName>
    </recommendedName>
</protein>
<proteinExistence type="inferred from homology"/>
<dbReference type="Gene3D" id="3.30.750.24">
    <property type="entry name" value="STAS domain"/>
    <property type="match status" value="1"/>
</dbReference>
<evidence type="ECO:0000313" key="5">
    <source>
        <dbReference type="Proteomes" id="UP000765160"/>
    </source>
</evidence>
<dbReference type="Pfam" id="PF01740">
    <property type="entry name" value="STAS"/>
    <property type="match status" value="1"/>
</dbReference>
<keyword evidence="5" id="KW-1185">Reference proteome</keyword>
<dbReference type="InterPro" id="IPR002645">
    <property type="entry name" value="STAS_dom"/>
</dbReference>
<organism evidence="4 5">
    <name type="scientific">Falsiroseomonas frigidaquae</name>
    <dbReference type="NCBI Taxonomy" id="487318"/>
    <lineage>
        <taxon>Bacteria</taxon>
        <taxon>Pseudomonadati</taxon>
        <taxon>Pseudomonadota</taxon>
        <taxon>Alphaproteobacteria</taxon>
        <taxon>Acetobacterales</taxon>
        <taxon>Roseomonadaceae</taxon>
        <taxon>Falsiroseomonas</taxon>
    </lineage>
</organism>
<dbReference type="SUPFAM" id="SSF52091">
    <property type="entry name" value="SpoIIaa-like"/>
    <property type="match status" value="1"/>
</dbReference>
<dbReference type="NCBIfam" id="TIGR00377">
    <property type="entry name" value="ant_ant_sig"/>
    <property type="match status" value="1"/>
</dbReference>
<evidence type="ECO:0000313" key="4">
    <source>
        <dbReference type="EMBL" id="NKE43714.1"/>
    </source>
</evidence>
<gene>
    <name evidence="4" type="ORF">HB662_02925</name>
</gene>
<dbReference type="PANTHER" id="PTHR33495:SF2">
    <property type="entry name" value="ANTI-SIGMA FACTOR ANTAGONIST TM_1081-RELATED"/>
    <property type="match status" value="1"/>
</dbReference>